<dbReference type="PROSITE" id="PS51186">
    <property type="entry name" value="GNAT"/>
    <property type="match status" value="1"/>
</dbReference>
<organism evidence="2 3">
    <name type="scientific">Dinothrombium tinctorium</name>
    <dbReference type="NCBI Taxonomy" id="1965070"/>
    <lineage>
        <taxon>Eukaryota</taxon>
        <taxon>Metazoa</taxon>
        <taxon>Ecdysozoa</taxon>
        <taxon>Arthropoda</taxon>
        <taxon>Chelicerata</taxon>
        <taxon>Arachnida</taxon>
        <taxon>Acari</taxon>
        <taxon>Acariformes</taxon>
        <taxon>Trombidiformes</taxon>
        <taxon>Prostigmata</taxon>
        <taxon>Anystina</taxon>
        <taxon>Parasitengona</taxon>
        <taxon>Trombidioidea</taxon>
        <taxon>Trombidiidae</taxon>
        <taxon>Dinothrombium</taxon>
    </lineage>
</organism>
<dbReference type="InterPro" id="IPR000182">
    <property type="entry name" value="GNAT_dom"/>
</dbReference>
<dbReference type="PANTHER" id="PTHR47237">
    <property type="entry name" value="SLL0310 PROTEIN"/>
    <property type="match status" value="1"/>
</dbReference>
<dbReference type="Pfam" id="PF18014">
    <property type="entry name" value="Acetyltransf_18"/>
    <property type="match status" value="1"/>
</dbReference>
<dbReference type="Pfam" id="PF00583">
    <property type="entry name" value="Acetyltransf_1"/>
    <property type="match status" value="1"/>
</dbReference>
<keyword evidence="3" id="KW-1185">Reference proteome</keyword>
<name>A0A443R6T8_9ACAR</name>
<evidence type="ECO:0000313" key="3">
    <source>
        <dbReference type="Proteomes" id="UP000285301"/>
    </source>
</evidence>
<evidence type="ECO:0000259" key="1">
    <source>
        <dbReference type="PROSITE" id="PS51186"/>
    </source>
</evidence>
<dbReference type="InterPro" id="IPR041496">
    <property type="entry name" value="YitH/HolE_GNAT"/>
</dbReference>
<dbReference type="InterPro" id="IPR016181">
    <property type="entry name" value="Acyl_CoA_acyltransferase"/>
</dbReference>
<reference evidence="2 3" key="1">
    <citation type="journal article" date="2018" name="Gigascience">
        <title>Genomes of trombidid mites reveal novel predicted allergens and laterally-transferred genes associated with secondary metabolism.</title>
        <authorList>
            <person name="Dong X."/>
            <person name="Chaisiri K."/>
            <person name="Xia D."/>
            <person name="Armstrong S.D."/>
            <person name="Fang Y."/>
            <person name="Donnelly M.J."/>
            <person name="Kadowaki T."/>
            <person name="McGarry J.W."/>
            <person name="Darby A.C."/>
            <person name="Makepeace B.L."/>
        </authorList>
    </citation>
    <scope>NUCLEOTIDE SEQUENCE [LARGE SCALE GENOMIC DNA]</scope>
    <source>
        <strain evidence="2">UoL-WK</strain>
    </source>
</reference>
<sequence length="321" mass="35975">VMSKDIELDNIVLRKLIESDVPQILDIWRENNLYEGLYTIQTFATCDPDGFYVAYDLNEGKLDIYALDFFPFITKKVIGACAGPKSNENIAFIGLYCIHKDYQGLGLGLKLFKKIREHLGDDINIGLGAVPSQINTYKEKAGFQVEDIHRMVVFEGKAYGSEQLTQEIDGIFVQPINDTITERVIEYDAGITKYRRDQILRLTFNEPMSIAMAAIRIADDTIAGFGCLKSSNIDEVINGPLYADTSSIAELLMHNLLHSFHSALENGLIYFALNGTPDSSKLAEKLGLIRKEEVPRLFTKAIPDADVSRIYSILTPNFSPF</sequence>
<dbReference type="PANTHER" id="PTHR47237:SF1">
    <property type="entry name" value="SLL0310 PROTEIN"/>
    <property type="match status" value="1"/>
</dbReference>
<proteinExistence type="predicted"/>
<dbReference type="Gene3D" id="3.40.630.30">
    <property type="match status" value="1"/>
</dbReference>
<dbReference type="AlphaFoldDB" id="A0A443R6T8"/>
<dbReference type="SUPFAM" id="SSF55729">
    <property type="entry name" value="Acyl-CoA N-acyltransferases (Nat)"/>
    <property type="match status" value="1"/>
</dbReference>
<comment type="caution">
    <text evidence="2">The sequence shown here is derived from an EMBL/GenBank/DDBJ whole genome shotgun (WGS) entry which is preliminary data.</text>
</comment>
<dbReference type="InterPro" id="IPR052729">
    <property type="entry name" value="Acyl/Acetyltrans_Enzymes"/>
</dbReference>
<feature type="domain" description="N-acetyltransferase" evidence="1">
    <location>
        <begin position="11"/>
        <end position="166"/>
    </location>
</feature>
<dbReference type="STRING" id="1965070.A0A443R6T8"/>
<dbReference type="CDD" id="cd04301">
    <property type="entry name" value="NAT_SF"/>
    <property type="match status" value="1"/>
</dbReference>
<feature type="non-terminal residue" evidence="2">
    <location>
        <position position="1"/>
    </location>
</feature>
<gene>
    <name evidence="2" type="ORF">B4U79_10928</name>
</gene>
<dbReference type="OrthoDB" id="5771378at2759"/>
<dbReference type="Proteomes" id="UP000285301">
    <property type="component" value="Unassembled WGS sequence"/>
</dbReference>
<dbReference type="GO" id="GO:0016747">
    <property type="term" value="F:acyltransferase activity, transferring groups other than amino-acyl groups"/>
    <property type="evidence" value="ECO:0007669"/>
    <property type="project" value="InterPro"/>
</dbReference>
<accession>A0A443R6T8</accession>
<evidence type="ECO:0000313" key="2">
    <source>
        <dbReference type="EMBL" id="RWS10984.1"/>
    </source>
</evidence>
<dbReference type="EMBL" id="NCKU01001892">
    <property type="protein sequence ID" value="RWS10984.1"/>
    <property type="molecule type" value="Genomic_DNA"/>
</dbReference>
<dbReference type="Gene3D" id="3.40.630.90">
    <property type="match status" value="1"/>
</dbReference>
<protein>
    <recommendedName>
        <fullName evidence="1">N-acetyltransferase domain-containing protein</fullName>
    </recommendedName>
</protein>